<reference evidence="1 2" key="1">
    <citation type="submission" date="2017-08" db="EMBL/GenBank/DDBJ databases">
        <title>Comparative genomics of bacteria isolated from necrotic lesions of AOD affected trees.</title>
        <authorList>
            <person name="Doonan J."/>
            <person name="Denman S."/>
            <person name="Mcdonald J.E."/>
        </authorList>
    </citation>
    <scope>NUCLEOTIDE SEQUENCE [LARGE SCALE GENOMIC DNA]</scope>
    <source>
        <strain evidence="1 2">CIP 105588</strain>
    </source>
</reference>
<comment type="caution">
    <text evidence="1">The sequence shown here is derived from an EMBL/GenBank/DDBJ whole genome shotgun (WGS) entry which is preliminary data.</text>
</comment>
<dbReference type="RefSeq" id="WP_120162348.1">
    <property type="nucleotide sequence ID" value="NZ_NSDJ01000002.1"/>
</dbReference>
<protein>
    <submittedName>
        <fullName evidence="1">Uncharacterized protein</fullName>
    </submittedName>
</protein>
<accession>A0ABX9PPL9</accession>
<evidence type="ECO:0000313" key="1">
    <source>
        <dbReference type="EMBL" id="RKF66309.1"/>
    </source>
</evidence>
<dbReference type="GeneID" id="302711716"/>
<dbReference type="Proteomes" id="UP000284853">
    <property type="component" value="Unassembled WGS sequence"/>
</dbReference>
<organism evidence="1 2">
    <name type="scientific">Rahnella variigena</name>
    <dbReference type="NCBI Taxonomy" id="574964"/>
    <lineage>
        <taxon>Bacteria</taxon>
        <taxon>Pseudomonadati</taxon>
        <taxon>Pseudomonadota</taxon>
        <taxon>Gammaproteobacteria</taxon>
        <taxon>Enterobacterales</taxon>
        <taxon>Yersiniaceae</taxon>
        <taxon>Rahnella</taxon>
    </lineage>
</organism>
<name>A0ABX9PPL9_9GAMM</name>
<keyword evidence="2" id="KW-1185">Reference proteome</keyword>
<sequence length="350" mass="40268">MKAIDYIDALERRNVSFRLVQALLKEYQLTSARGWDLLRDVYVNSQDKQVLSDWKEIYESQFHYGKRTIFLSKLTNTKLSDKIFNFLSTSVDLTEKNTNKYLKKFPLPLPENELNKMSLLRPSAVDVEINNDIVSLVFTYPRVFKERDVIDFGTMSTTTIKDLDQFDEVIGVKNRYVQFFDKIIYDKKNFTFRFEIDNCSTITLEEALKAEERYRIFIIKGIMKKHNDVVAISRLNLFNKINKLYNDSDGNIVNLGHSTGTGSDKSEKMRKKTNDLRNESFHIAGLKALNGITNNYAISKSWKGELNTDLVLTIPGTTSLTTSSNPSIDHVIIDGCGTKRDFTMLLSKVI</sequence>
<dbReference type="EMBL" id="NSDJ01000002">
    <property type="protein sequence ID" value="RKF66309.1"/>
    <property type="molecule type" value="Genomic_DNA"/>
</dbReference>
<proteinExistence type="predicted"/>
<evidence type="ECO:0000313" key="2">
    <source>
        <dbReference type="Proteomes" id="UP000284853"/>
    </source>
</evidence>
<gene>
    <name evidence="1" type="ORF">CKQ54_23215</name>
</gene>